<dbReference type="Proteomes" id="UP001553843">
    <property type="component" value="Unassembled WGS sequence"/>
</dbReference>
<feature type="domain" description="Glucose/Sorbosone dehydrogenase" evidence="1">
    <location>
        <begin position="13"/>
        <end position="121"/>
    </location>
</feature>
<dbReference type="EMBL" id="JBEYRS010000011">
    <property type="protein sequence ID" value="MEW2365317.1"/>
    <property type="molecule type" value="Genomic_DNA"/>
</dbReference>
<dbReference type="InterPro" id="IPR011042">
    <property type="entry name" value="6-blade_b-propeller_TolB-like"/>
</dbReference>
<evidence type="ECO:0000259" key="1">
    <source>
        <dbReference type="Pfam" id="PF07995"/>
    </source>
</evidence>
<organism evidence="2 3">
    <name type="scientific">Streptomyces huasconensis</name>
    <dbReference type="NCBI Taxonomy" id="1854574"/>
    <lineage>
        <taxon>Bacteria</taxon>
        <taxon>Bacillati</taxon>
        <taxon>Actinomycetota</taxon>
        <taxon>Actinomycetes</taxon>
        <taxon>Kitasatosporales</taxon>
        <taxon>Streptomycetaceae</taxon>
        <taxon>Streptomyces</taxon>
    </lineage>
</organism>
<dbReference type="Pfam" id="PF07995">
    <property type="entry name" value="GSDH"/>
    <property type="match status" value="1"/>
</dbReference>
<keyword evidence="3" id="KW-1185">Reference proteome</keyword>
<protein>
    <submittedName>
        <fullName evidence="2">PQQ-dependent sugar dehydrogenase</fullName>
    </submittedName>
</protein>
<dbReference type="InterPro" id="IPR012938">
    <property type="entry name" value="Glc/Sorbosone_DH"/>
</dbReference>
<dbReference type="Gene3D" id="2.120.10.30">
    <property type="entry name" value="TolB, C-terminal domain"/>
    <property type="match status" value="1"/>
</dbReference>
<name>A0ABV3M0T5_9ACTN</name>
<gene>
    <name evidence="2" type="ORF">AB0887_25615</name>
</gene>
<proteinExistence type="predicted"/>
<evidence type="ECO:0000313" key="2">
    <source>
        <dbReference type="EMBL" id="MEW2365317.1"/>
    </source>
</evidence>
<evidence type="ECO:0000313" key="3">
    <source>
        <dbReference type="Proteomes" id="UP001553843"/>
    </source>
</evidence>
<dbReference type="SUPFAM" id="SSF63825">
    <property type="entry name" value="YWTD domain"/>
    <property type="match status" value="1"/>
</dbReference>
<comment type="caution">
    <text evidence="2">The sequence shown here is derived from an EMBL/GenBank/DDBJ whole genome shotgun (WGS) entry which is preliminary data.</text>
</comment>
<sequence>MRGDVGPQLLRQAPGGRLWEAELGDSKRDELNLIKPGGNYRWLTCEGACGVAGLTDPKKTWPVADASPSGIAVVDGAVYLAALRGKRLWRVPINADNEDVGDAKAYYVGEYGRLRSITAVPGADELWR</sequence>
<dbReference type="RefSeq" id="WP_359772532.1">
    <property type="nucleotide sequence ID" value="NZ_JBEYRR010000001.1"/>
</dbReference>
<accession>A0ABV3M0T5</accession>
<reference evidence="2 3" key="1">
    <citation type="submission" date="2024-06" db="EMBL/GenBank/DDBJ databases">
        <title>The Natural Products Discovery Center: Release of the First 8490 Sequenced Strains for Exploring Actinobacteria Biosynthetic Diversity.</title>
        <authorList>
            <person name="Kalkreuter E."/>
            <person name="Kautsar S.A."/>
            <person name="Yang D."/>
            <person name="Bader C.D."/>
            <person name="Teijaro C.N."/>
            <person name="Fluegel L."/>
            <person name="Davis C.M."/>
            <person name="Simpson J.R."/>
            <person name="Lauterbach L."/>
            <person name="Steele A.D."/>
            <person name="Gui C."/>
            <person name="Meng S."/>
            <person name="Li G."/>
            <person name="Viehrig K."/>
            <person name="Ye F."/>
            <person name="Su P."/>
            <person name="Kiefer A.F."/>
            <person name="Nichols A."/>
            <person name="Cepeda A.J."/>
            <person name="Yan W."/>
            <person name="Fan B."/>
            <person name="Jiang Y."/>
            <person name="Adhikari A."/>
            <person name="Zheng C.-J."/>
            <person name="Schuster L."/>
            <person name="Cowan T.M."/>
            <person name="Smanski M.J."/>
            <person name="Chevrette M.G."/>
            <person name="De Carvalho L.P.S."/>
            <person name="Shen B."/>
        </authorList>
    </citation>
    <scope>NUCLEOTIDE SEQUENCE [LARGE SCALE GENOMIC DNA]</scope>
    <source>
        <strain evidence="2 3">NPDC047833</strain>
    </source>
</reference>